<keyword evidence="1" id="KW-0812">Transmembrane</keyword>
<keyword evidence="1" id="KW-1133">Transmembrane helix</keyword>
<dbReference type="OrthoDB" id="9839403at2"/>
<dbReference type="KEGG" id="est:DN752_17905"/>
<feature type="transmembrane region" description="Helical" evidence="1">
    <location>
        <begin position="20"/>
        <end position="45"/>
    </location>
</feature>
<evidence type="ECO:0000256" key="1">
    <source>
        <dbReference type="SAM" id="Phobius"/>
    </source>
</evidence>
<evidence type="ECO:0000313" key="2">
    <source>
        <dbReference type="EMBL" id="AWW31855.1"/>
    </source>
</evidence>
<reference evidence="2 3" key="1">
    <citation type="submission" date="2018-06" db="EMBL/GenBank/DDBJ databases">
        <title>Echinicola strongylocentroti sp. nov., isolated from a sea urchin Strongylocentrotus intermedius.</title>
        <authorList>
            <person name="Bae S.S."/>
        </authorList>
    </citation>
    <scope>NUCLEOTIDE SEQUENCE [LARGE SCALE GENOMIC DNA]</scope>
    <source>
        <strain evidence="2 3">MEBiC08714</strain>
    </source>
</reference>
<protein>
    <submittedName>
        <fullName evidence="2">Uncharacterized protein</fullName>
    </submittedName>
</protein>
<dbReference type="Proteomes" id="UP000248688">
    <property type="component" value="Chromosome"/>
</dbReference>
<accession>A0A2Z4ILP4</accession>
<gene>
    <name evidence="2" type="ORF">DN752_17905</name>
</gene>
<name>A0A2Z4ILP4_9BACT</name>
<dbReference type="AlphaFoldDB" id="A0A2Z4ILP4"/>
<sequence>MFLVFVLCKVSSLSESDYFSIISVLIGGFLAIIGSVIAVITQSIVNSRKRKKELLEIEDYFFTSLDFILSSMEELKASITKLSNNLTQYSSLFLSVRIPSGFSTEDLREIDGKTLYRIIVASRKGDSKRKSEDMINIMNGLRYIDRQVKEIEEFNGKLLDSLNEHVEVLNEALIQINFLYNEFTVSAYKNKVFPGNDSFLDLLEKVLGKNQQEIINSSDKSNFKVIYSGIIEPILLFIRSNKDLKDERIVEMIPCLIKGKQAYNESESIRKESINTLSKYISNLNSVQILMKECKKTTLLRELK</sequence>
<evidence type="ECO:0000313" key="3">
    <source>
        <dbReference type="Proteomes" id="UP000248688"/>
    </source>
</evidence>
<keyword evidence="1" id="KW-0472">Membrane</keyword>
<dbReference type="EMBL" id="CP030041">
    <property type="protein sequence ID" value="AWW31855.1"/>
    <property type="molecule type" value="Genomic_DNA"/>
</dbReference>
<proteinExistence type="predicted"/>
<organism evidence="2 3">
    <name type="scientific">Echinicola strongylocentroti</name>
    <dbReference type="NCBI Taxonomy" id="1795355"/>
    <lineage>
        <taxon>Bacteria</taxon>
        <taxon>Pseudomonadati</taxon>
        <taxon>Bacteroidota</taxon>
        <taxon>Cytophagia</taxon>
        <taxon>Cytophagales</taxon>
        <taxon>Cyclobacteriaceae</taxon>
        <taxon>Echinicola</taxon>
    </lineage>
</organism>
<keyword evidence="3" id="KW-1185">Reference proteome</keyword>